<dbReference type="AlphaFoldDB" id="A0A9P1MYT8"/>
<dbReference type="Proteomes" id="UP001152747">
    <property type="component" value="Unassembled WGS sequence"/>
</dbReference>
<evidence type="ECO:0000313" key="3">
    <source>
        <dbReference type="Proteomes" id="UP001152747"/>
    </source>
</evidence>
<accession>A0A9P1MYT8</accession>
<feature type="signal peptide" evidence="1">
    <location>
        <begin position="1"/>
        <end position="19"/>
    </location>
</feature>
<proteinExistence type="predicted"/>
<evidence type="ECO:0000256" key="1">
    <source>
        <dbReference type="SAM" id="SignalP"/>
    </source>
</evidence>
<sequence>MLEITGFLWLFFLISATLANSNSTSTSRKIEEYYKDAAIFLGSQKSSPNFDEYYELADEPISQSRKLDPAHFSGDLVAQYHCVFWLVDAERDAERGSGIIFLLFFG</sequence>
<organism evidence="2 3">
    <name type="scientific">Caenorhabditis angaria</name>
    <dbReference type="NCBI Taxonomy" id="860376"/>
    <lineage>
        <taxon>Eukaryota</taxon>
        <taxon>Metazoa</taxon>
        <taxon>Ecdysozoa</taxon>
        <taxon>Nematoda</taxon>
        <taxon>Chromadorea</taxon>
        <taxon>Rhabditida</taxon>
        <taxon>Rhabditina</taxon>
        <taxon>Rhabditomorpha</taxon>
        <taxon>Rhabditoidea</taxon>
        <taxon>Rhabditidae</taxon>
        <taxon>Peloderinae</taxon>
        <taxon>Caenorhabditis</taxon>
    </lineage>
</organism>
<feature type="chain" id="PRO_5040208858" evidence="1">
    <location>
        <begin position="20"/>
        <end position="106"/>
    </location>
</feature>
<comment type="caution">
    <text evidence="2">The sequence shown here is derived from an EMBL/GenBank/DDBJ whole genome shotgun (WGS) entry which is preliminary data.</text>
</comment>
<keyword evidence="3" id="KW-1185">Reference proteome</keyword>
<keyword evidence="1" id="KW-0732">Signal</keyword>
<evidence type="ECO:0000313" key="2">
    <source>
        <dbReference type="EMBL" id="CAI5443798.1"/>
    </source>
</evidence>
<name>A0A9P1MYT8_9PELO</name>
<dbReference type="EMBL" id="CANHGI010000002">
    <property type="protein sequence ID" value="CAI5443798.1"/>
    <property type="molecule type" value="Genomic_DNA"/>
</dbReference>
<protein>
    <submittedName>
        <fullName evidence="2">Uncharacterized protein</fullName>
    </submittedName>
</protein>
<reference evidence="2" key="1">
    <citation type="submission" date="2022-11" db="EMBL/GenBank/DDBJ databases">
        <authorList>
            <person name="Kikuchi T."/>
        </authorList>
    </citation>
    <scope>NUCLEOTIDE SEQUENCE</scope>
    <source>
        <strain evidence="2">PS1010</strain>
    </source>
</reference>
<gene>
    <name evidence="2" type="ORF">CAMP_LOCUS6435</name>
</gene>